<dbReference type="PANTHER" id="PTHR33546">
    <property type="entry name" value="LARGE, MULTIFUNCTIONAL SECRETED PROTEIN-RELATED"/>
    <property type="match status" value="1"/>
</dbReference>
<dbReference type="InterPro" id="IPR013428">
    <property type="entry name" value="Membrane-bound_put_N"/>
</dbReference>
<dbReference type="Gene3D" id="2.120.10.30">
    <property type="entry name" value="TolB, C-terminal domain"/>
    <property type="match status" value="1"/>
</dbReference>
<dbReference type="InterPro" id="IPR011041">
    <property type="entry name" value="Quinoprot_gluc/sorb_DH_b-prop"/>
</dbReference>
<keyword evidence="7" id="KW-1185">Reference proteome</keyword>
<name>A0A517NJE7_9BACT</name>
<dbReference type="OrthoDB" id="9770043at2"/>
<dbReference type="Pfam" id="PF23500">
    <property type="entry name" value="DUF7133"/>
    <property type="match status" value="1"/>
</dbReference>
<accession>A0A517NJE7</accession>
<dbReference type="InterPro" id="IPR036909">
    <property type="entry name" value="Cyt_c-like_dom_sf"/>
</dbReference>
<dbReference type="GO" id="GO:0046872">
    <property type="term" value="F:metal ion binding"/>
    <property type="evidence" value="ECO:0007669"/>
    <property type="project" value="UniProtKB-KW"/>
</dbReference>
<keyword evidence="2 4" id="KW-0479">Metal-binding</keyword>
<dbReference type="NCBIfam" id="TIGR02604">
    <property type="entry name" value="Piru_Ver_Nterm"/>
    <property type="match status" value="1"/>
</dbReference>
<dbReference type="PANTHER" id="PTHR33546:SF1">
    <property type="entry name" value="LARGE, MULTIFUNCTIONAL SECRETED PROTEIN"/>
    <property type="match status" value="1"/>
</dbReference>
<dbReference type="SUPFAM" id="SSF50952">
    <property type="entry name" value="Soluble quinoprotein glucose dehydrogenase"/>
    <property type="match status" value="1"/>
</dbReference>
<dbReference type="InterPro" id="IPR055557">
    <property type="entry name" value="DUF7133"/>
</dbReference>
<dbReference type="InterPro" id="IPR011042">
    <property type="entry name" value="6-blade_b-propeller_TolB-like"/>
</dbReference>
<dbReference type="InterPro" id="IPR013427">
    <property type="entry name" value="Haem-bd_dom_put"/>
</dbReference>
<evidence type="ECO:0000259" key="5">
    <source>
        <dbReference type="PROSITE" id="PS51007"/>
    </source>
</evidence>
<dbReference type="GO" id="GO:0020037">
    <property type="term" value="F:heme binding"/>
    <property type="evidence" value="ECO:0007669"/>
    <property type="project" value="InterPro"/>
</dbReference>
<feature type="domain" description="Cytochrome c" evidence="5">
    <location>
        <begin position="1008"/>
        <end position="1145"/>
    </location>
</feature>
<dbReference type="SUPFAM" id="SSF48371">
    <property type="entry name" value="ARM repeat"/>
    <property type="match status" value="2"/>
</dbReference>
<evidence type="ECO:0000313" key="6">
    <source>
        <dbReference type="EMBL" id="QDT07262.1"/>
    </source>
</evidence>
<dbReference type="AlphaFoldDB" id="A0A517NJE7"/>
<proteinExistence type="predicted"/>
<dbReference type="InterPro" id="IPR016024">
    <property type="entry name" value="ARM-type_fold"/>
</dbReference>
<dbReference type="KEGG" id="rlc:K227x_56890"/>
<gene>
    <name evidence="6" type="ORF">K227x_56890</name>
</gene>
<dbReference type="PROSITE" id="PS51007">
    <property type="entry name" value="CYTC"/>
    <property type="match status" value="1"/>
</dbReference>
<evidence type="ECO:0000256" key="4">
    <source>
        <dbReference type="PROSITE-ProRule" id="PRU00433"/>
    </source>
</evidence>
<dbReference type="GO" id="GO:0009055">
    <property type="term" value="F:electron transfer activity"/>
    <property type="evidence" value="ECO:0007669"/>
    <property type="project" value="InterPro"/>
</dbReference>
<evidence type="ECO:0000313" key="7">
    <source>
        <dbReference type="Proteomes" id="UP000318538"/>
    </source>
</evidence>
<dbReference type="Gene3D" id="1.25.10.10">
    <property type="entry name" value="Leucine-rich Repeat Variant"/>
    <property type="match status" value="3"/>
</dbReference>
<organism evidence="6 7">
    <name type="scientific">Rubripirellula lacrimiformis</name>
    <dbReference type="NCBI Taxonomy" id="1930273"/>
    <lineage>
        <taxon>Bacteria</taxon>
        <taxon>Pseudomonadati</taxon>
        <taxon>Planctomycetota</taxon>
        <taxon>Planctomycetia</taxon>
        <taxon>Pirellulales</taxon>
        <taxon>Pirellulaceae</taxon>
        <taxon>Rubripirellula</taxon>
    </lineage>
</organism>
<sequence length="1155" mass="125325">MPLPTLGRSLCRFAVNLLWASPRSSSALAASILRPGRLGKPIWTAGLVGLGLISALAGTSPNGVAADFKQPAPLDPVIAEASEEAAESMAGIRIPEGWKIELYAAEPEVANVVAFDIDHRGRLFVCETYRQNRGVTDNRGHDEQWLLADLAAETVQDRIDYHKRLLGEAAVTYAQHDDRIRRLEDTDGDGKVDRSTILANGFNRIEEGTGAGVLARGDSIYYTCIPKLWKLIDTDDDGKADERVVLSDGFGVRVAFRGHDMHGLVIGPDGRLYFSIGDRGYNVTTADGRLLADPQSGAVFRCELDGSGLEVYATGLRNPQELAFNDVGDLFSVDNNSDSGDQARIVHILEGGDTGWRMQYQYLPDRGPFNREKIWEPFHNEQPAYIVPPVLNFTDGPSGLAFYPGTGFGDALKDKFLICDFRGGPANSGIRSFNLDADGAFYQMGEDSDPIWTVLATDVAFGPDGHLYVSDWVDGWDGLGKGRIYRLSDPAEQKQPIVAEVQSLLASQWAEHPAAKLSELLGHVDRRVRFEAQWELASRGDIDTLIAVATSAESDSIKRLHATWGVDQIARTKPAKADAAIAGLDGLVTDKDEIIRTAAIRALGDRSVTAAAAKIRQQLTDPSARVQYAAMMALGKLKDAEAMGHVVGILATNDNADPALRHAGFSYLAKAISGKAIGQLISHPSVSVRRAAVVALRRQKSGLLAEFLKDQDPLVVLEAARAIHDEPVPVAVNSLAALIDQPLTDTNLIRRVLNANFRLGTADAATQLAQYAGRVSAVPEMRIEALDMLADWTSPDPRDRVINVYRDTKARPRKEAADALSPQIDILMTSQESVREKAIEVAAGLGIEKIAPLLSQRVANSDQRSSNRATALTALAKLNAPLAVKLANEVSLTPPNELVRAALDVLAANDLEGSLGKFIKATQSRSMDVRQLGWDILGRSQSPEALSAIIGGVESYLDDKLSSDVQLNVLEAAKGKLDDALGKRLTEYQQQLAQDDALAKWLTSLNGGNVQRGSKLFLEKTELSCLRCHKIDRAGGEVGPNLTVIGKTRDRRYLLESICLPNAKIAEGFETAVIANDSGQVFSGIVKSENDDYIELIQNDGSLVQIFTDEIVARRKGKSSMPDDLTKFMTARDLRDLVAYLASLQEDRRSAADVE</sequence>
<keyword evidence="1 4" id="KW-0349">Heme</keyword>
<dbReference type="Proteomes" id="UP000318538">
    <property type="component" value="Chromosome"/>
</dbReference>
<evidence type="ECO:0000256" key="3">
    <source>
        <dbReference type="ARBA" id="ARBA00023004"/>
    </source>
</evidence>
<dbReference type="SUPFAM" id="SSF46626">
    <property type="entry name" value="Cytochrome c"/>
    <property type="match status" value="1"/>
</dbReference>
<protein>
    <submittedName>
        <fullName evidence="6">Cytochrome c</fullName>
    </submittedName>
</protein>
<evidence type="ECO:0000256" key="1">
    <source>
        <dbReference type="ARBA" id="ARBA00022617"/>
    </source>
</evidence>
<dbReference type="Pfam" id="PF13646">
    <property type="entry name" value="HEAT_2"/>
    <property type="match status" value="1"/>
</dbReference>
<dbReference type="InterPro" id="IPR011989">
    <property type="entry name" value="ARM-like"/>
</dbReference>
<dbReference type="NCBIfam" id="TIGR02603">
    <property type="entry name" value="CxxCH_TIGR02603"/>
    <property type="match status" value="1"/>
</dbReference>
<reference evidence="6 7" key="1">
    <citation type="submission" date="2019-02" db="EMBL/GenBank/DDBJ databases">
        <title>Deep-cultivation of Planctomycetes and their phenomic and genomic characterization uncovers novel biology.</title>
        <authorList>
            <person name="Wiegand S."/>
            <person name="Jogler M."/>
            <person name="Boedeker C."/>
            <person name="Pinto D."/>
            <person name="Vollmers J."/>
            <person name="Rivas-Marin E."/>
            <person name="Kohn T."/>
            <person name="Peeters S.H."/>
            <person name="Heuer A."/>
            <person name="Rast P."/>
            <person name="Oberbeckmann S."/>
            <person name="Bunk B."/>
            <person name="Jeske O."/>
            <person name="Meyerdierks A."/>
            <person name="Storesund J.E."/>
            <person name="Kallscheuer N."/>
            <person name="Luecker S."/>
            <person name="Lage O.M."/>
            <person name="Pohl T."/>
            <person name="Merkel B.J."/>
            <person name="Hornburger P."/>
            <person name="Mueller R.-W."/>
            <person name="Bruemmer F."/>
            <person name="Labrenz M."/>
            <person name="Spormann A.M."/>
            <person name="Op den Camp H."/>
            <person name="Overmann J."/>
            <person name="Amann R."/>
            <person name="Jetten M.S.M."/>
            <person name="Mascher T."/>
            <person name="Medema M.H."/>
            <person name="Devos D.P."/>
            <person name="Kaster A.-K."/>
            <person name="Ovreas L."/>
            <person name="Rohde M."/>
            <person name="Galperin M.Y."/>
            <person name="Jogler C."/>
        </authorList>
    </citation>
    <scope>NUCLEOTIDE SEQUENCE [LARGE SCALE GENOMIC DNA]</scope>
    <source>
        <strain evidence="6 7">K22_7</strain>
    </source>
</reference>
<evidence type="ECO:0000256" key="2">
    <source>
        <dbReference type="ARBA" id="ARBA00022723"/>
    </source>
</evidence>
<dbReference type="InterPro" id="IPR009056">
    <property type="entry name" value="Cyt_c-like_dom"/>
</dbReference>
<keyword evidence="3 4" id="KW-0408">Iron</keyword>
<dbReference type="EMBL" id="CP036525">
    <property type="protein sequence ID" value="QDT07262.1"/>
    <property type="molecule type" value="Genomic_DNA"/>
</dbReference>
<dbReference type="Gene3D" id="1.10.760.10">
    <property type="entry name" value="Cytochrome c-like domain"/>
    <property type="match status" value="1"/>
</dbReference>